<dbReference type="Gene3D" id="2.40.10.10">
    <property type="entry name" value="Trypsin-like serine proteases"/>
    <property type="match status" value="1"/>
</dbReference>
<keyword evidence="8" id="KW-0732">Signal</keyword>
<dbReference type="EMBL" id="HBUE01024064">
    <property type="protein sequence ID" value="CAG6453897.1"/>
    <property type="molecule type" value="Transcribed_RNA"/>
</dbReference>
<keyword evidence="4" id="KW-0325">Glycoprotein</keyword>
<dbReference type="InterPro" id="IPR001254">
    <property type="entry name" value="Trypsin_dom"/>
</dbReference>
<evidence type="ECO:0000256" key="2">
    <source>
        <dbReference type="ARBA" id="ARBA00022525"/>
    </source>
</evidence>
<evidence type="ECO:0000313" key="10">
    <source>
        <dbReference type="EMBL" id="CAG6453897.1"/>
    </source>
</evidence>
<proteinExistence type="inferred from homology"/>
<keyword evidence="3" id="KW-1015">Disulfide bond</keyword>
<dbReference type="InterPro" id="IPR009003">
    <property type="entry name" value="Peptidase_S1_PA"/>
</dbReference>
<dbReference type="Pfam" id="PF18322">
    <property type="entry name" value="CLIP_1"/>
    <property type="match status" value="1"/>
</dbReference>
<feature type="signal peptide" evidence="8">
    <location>
        <begin position="1"/>
        <end position="25"/>
    </location>
</feature>
<dbReference type="SUPFAM" id="SSF50494">
    <property type="entry name" value="Trypsin-like serine proteases"/>
    <property type="match status" value="1"/>
</dbReference>
<dbReference type="Pfam" id="PF00089">
    <property type="entry name" value="Trypsin"/>
    <property type="match status" value="1"/>
</dbReference>
<feature type="domain" description="Peptidase S1" evidence="9">
    <location>
        <begin position="141"/>
        <end position="388"/>
    </location>
</feature>
<dbReference type="PROSITE" id="PS50240">
    <property type="entry name" value="TRYPSIN_DOM"/>
    <property type="match status" value="1"/>
</dbReference>
<dbReference type="InterPro" id="IPR043504">
    <property type="entry name" value="Peptidase_S1_PA_chymotrypsin"/>
</dbReference>
<protein>
    <recommendedName>
        <fullName evidence="6">Phenoloxidase-activating factor 2</fullName>
    </recommendedName>
    <alternativeName>
        <fullName evidence="7">Prophenoloxidase-activating factor II</fullName>
    </alternativeName>
</protein>
<keyword evidence="2" id="KW-0964">Secreted</keyword>
<evidence type="ECO:0000256" key="6">
    <source>
        <dbReference type="ARBA" id="ARBA00068096"/>
    </source>
</evidence>
<dbReference type="CDD" id="cd00190">
    <property type="entry name" value="Tryp_SPc"/>
    <property type="match status" value="1"/>
</dbReference>
<accession>A0A8D8EZN4</accession>
<dbReference type="AlphaFoldDB" id="A0A8D8EZN4"/>
<dbReference type="PRINTS" id="PR00722">
    <property type="entry name" value="CHYMOTRYPSIN"/>
</dbReference>
<comment type="subcellular location">
    <subcellularLocation>
        <location evidence="1">Secreted</location>
    </subcellularLocation>
</comment>
<evidence type="ECO:0000256" key="8">
    <source>
        <dbReference type="SAM" id="SignalP"/>
    </source>
</evidence>
<sequence length="398" mass="44103">MKPITTGRTLLLWLAIFCAFGMAFALIEDDYDEDDPFKSMRKCPGGYCVAIHLCQNYSIVTEGEGLIDDRTAADDYDEPIMVSTDKDDNNDVCEEFMLKCCPHGDRANIRVVPSVPESKDQPDAPPPMTCGQGHPNGFVYRVNNTDSVAQYGEFPWTAALFRDDPMSDQPQYFCGGSLIDPQVVLTAAHCLRNFSDPHGLTVRLGEWDIANENEPHEHQDFAVRKIIKHEEWQTKKYHNDLALLILDKPASLGPTINTVCLPEVDEDFNGKRCVAVGWGKDVKKDKYAEVLKKVELPVVANRPCQRMLRQTLLGPIFQLHSSFLCAGGEAGVDMCKGDGGAPLMCDRGDGKYVQAGIVAWGVGCAQENVPGVYVKVAKFVDWIEDQLNLEGIEAVARN</sequence>
<dbReference type="GO" id="GO:0005576">
    <property type="term" value="C:extracellular region"/>
    <property type="evidence" value="ECO:0007669"/>
    <property type="project" value="UniProtKB-SubCell"/>
</dbReference>
<dbReference type="FunFam" id="2.40.10.10:FF:000038">
    <property type="entry name" value="Serine protease"/>
    <property type="match status" value="1"/>
</dbReference>
<comment type="similarity">
    <text evidence="5">Belongs to the peptidase S1 family. CLIP subfamily.</text>
</comment>
<dbReference type="InterPro" id="IPR018114">
    <property type="entry name" value="TRYPSIN_HIS"/>
</dbReference>
<evidence type="ECO:0000256" key="1">
    <source>
        <dbReference type="ARBA" id="ARBA00004613"/>
    </source>
</evidence>
<evidence type="ECO:0000256" key="5">
    <source>
        <dbReference type="ARBA" id="ARBA00024195"/>
    </source>
</evidence>
<evidence type="ECO:0000256" key="4">
    <source>
        <dbReference type="ARBA" id="ARBA00023180"/>
    </source>
</evidence>
<name>A0A8D8EZN4_CULPI</name>
<evidence type="ECO:0000256" key="3">
    <source>
        <dbReference type="ARBA" id="ARBA00023157"/>
    </source>
</evidence>
<dbReference type="PROSITE" id="PS00134">
    <property type="entry name" value="TRYPSIN_HIS"/>
    <property type="match status" value="1"/>
</dbReference>
<dbReference type="SMART" id="SM00020">
    <property type="entry name" value="Tryp_SPc"/>
    <property type="match status" value="1"/>
</dbReference>
<feature type="chain" id="PRO_5035001821" description="Phenoloxidase-activating factor 2" evidence="8">
    <location>
        <begin position="26"/>
        <end position="398"/>
    </location>
</feature>
<dbReference type="GO" id="GO:0004252">
    <property type="term" value="F:serine-type endopeptidase activity"/>
    <property type="evidence" value="ECO:0007669"/>
    <property type="project" value="InterPro"/>
</dbReference>
<dbReference type="GO" id="GO:0006508">
    <property type="term" value="P:proteolysis"/>
    <property type="evidence" value="ECO:0007669"/>
    <property type="project" value="InterPro"/>
</dbReference>
<dbReference type="InterPro" id="IPR001314">
    <property type="entry name" value="Peptidase_S1A"/>
</dbReference>
<organism evidence="10">
    <name type="scientific">Culex pipiens</name>
    <name type="common">House mosquito</name>
    <dbReference type="NCBI Taxonomy" id="7175"/>
    <lineage>
        <taxon>Eukaryota</taxon>
        <taxon>Metazoa</taxon>
        <taxon>Ecdysozoa</taxon>
        <taxon>Arthropoda</taxon>
        <taxon>Hexapoda</taxon>
        <taxon>Insecta</taxon>
        <taxon>Pterygota</taxon>
        <taxon>Neoptera</taxon>
        <taxon>Endopterygota</taxon>
        <taxon>Diptera</taxon>
        <taxon>Nematocera</taxon>
        <taxon>Culicoidea</taxon>
        <taxon>Culicidae</taxon>
        <taxon>Culicinae</taxon>
        <taxon>Culicini</taxon>
        <taxon>Culex</taxon>
        <taxon>Culex</taxon>
    </lineage>
</organism>
<evidence type="ECO:0000256" key="7">
    <source>
        <dbReference type="ARBA" id="ARBA00076468"/>
    </source>
</evidence>
<reference evidence="10" key="1">
    <citation type="submission" date="2021-05" db="EMBL/GenBank/DDBJ databases">
        <authorList>
            <person name="Alioto T."/>
            <person name="Alioto T."/>
            <person name="Gomez Garrido J."/>
        </authorList>
    </citation>
    <scope>NUCLEOTIDE SEQUENCE</scope>
</reference>
<dbReference type="PANTHER" id="PTHR24256">
    <property type="entry name" value="TRYPTASE-RELATED"/>
    <property type="match status" value="1"/>
</dbReference>
<evidence type="ECO:0000259" key="9">
    <source>
        <dbReference type="PROSITE" id="PS50240"/>
    </source>
</evidence>
<dbReference type="InterPro" id="IPR041515">
    <property type="entry name" value="PPAF-2-like_Clip"/>
</dbReference>
<dbReference type="InterPro" id="IPR051487">
    <property type="entry name" value="Ser/Thr_Proteases_Immune/Dev"/>
</dbReference>